<evidence type="ECO:0000313" key="1">
    <source>
        <dbReference type="EMBL" id="RZC36008.1"/>
    </source>
</evidence>
<sequence length="88" mass="10190">MDRDVTMRRQRNTIMSRCMVQCSRKADFYVNIEDNDSNGAATEVTIMTAERYIRDVLQEHVLQGRSGPLSQQDSAQPHIVHRIIELLE</sequence>
<accession>A0A482VUE2</accession>
<dbReference type="EMBL" id="QDEB01066149">
    <property type="protein sequence ID" value="RZC36008.1"/>
    <property type="molecule type" value="Genomic_DNA"/>
</dbReference>
<gene>
    <name evidence="1" type="ORF">BDFB_013505</name>
</gene>
<dbReference type="AlphaFoldDB" id="A0A482VUE2"/>
<name>A0A482VUE2_ASBVE</name>
<dbReference type="Proteomes" id="UP000292052">
    <property type="component" value="Unassembled WGS sequence"/>
</dbReference>
<keyword evidence="2" id="KW-1185">Reference proteome</keyword>
<evidence type="ECO:0000313" key="2">
    <source>
        <dbReference type="Proteomes" id="UP000292052"/>
    </source>
</evidence>
<proteinExistence type="predicted"/>
<organism evidence="1 2">
    <name type="scientific">Asbolus verrucosus</name>
    <name type="common">Desert ironclad beetle</name>
    <dbReference type="NCBI Taxonomy" id="1661398"/>
    <lineage>
        <taxon>Eukaryota</taxon>
        <taxon>Metazoa</taxon>
        <taxon>Ecdysozoa</taxon>
        <taxon>Arthropoda</taxon>
        <taxon>Hexapoda</taxon>
        <taxon>Insecta</taxon>
        <taxon>Pterygota</taxon>
        <taxon>Neoptera</taxon>
        <taxon>Endopterygota</taxon>
        <taxon>Coleoptera</taxon>
        <taxon>Polyphaga</taxon>
        <taxon>Cucujiformia</taxon>
        <taxon>Tenebrionidae</taxon>
        <taxon>Pimeliinae</taxon>
        <taxon>Asbolus</taxon>
    </lineage>
</organism>
<comment type="caution">
    <text evidence="1">The sequence shown here is derived from an EMBL/GenBank/DDBJ whole genome shotgun (WGS) entry which is preliminary data.</text>
</comment>
<reference evidence="1 2" key="1">
    <citation type="submission" date="2017-03" db="EMBL/GenBank/DDBJ databases">
        <title>Genome of the blue death feigning beetle - Asbolus verrucosus.</title>
        <authorList>
            <person name="Rider S.D."/>
        </authorList>
    </citation>
    <scope>NUCLEOTIDE SEQUENCE [LARGE SCALE GENOMIC DNA]</scope>
    <source>
        <strain evidence="1">Butters</strain>
        <tissue evidence="1">Head and leg muscle</tissue>
    </source>
</reference>
<protein>
    <submittedName>
        <fullName evidence="1">Uncharacterized protein</fullName>
    </submittedName>
</protein>